<keyword evidence="3 5" id="KW-0012">Acyltransferase</keyword>
<evidence type="ECO:0000256" key="4">
    <source>
        <dbReference type="ARBA" id="ARBA00024732"/>
    </source>
</evidence>
<dbReference type="PANTHER" id="PTHR10993:SF7">
    <property type="entry name" value="LIPOYLTRANSFERASE 2, MITOCHONDRIAL-RELATED"/>
    <property type="match status" value="1"/>
</dbReference>
<dbReference type="Gene3D" id="3.30.930.10">
    <property type="entry name" value="Bira Bifunctional Protein, Domain 2"/>
    <property type="match status" value="1"/>
</dbReference>
<evidence type="ECO:0000256" key="7">
    <source>
        <dbReference type="PIRSR" id="PIRSR016262-1"/>
    </source>
</evidence>
<evidence type="ECO:0000256" key="5">
    <source>
        <dbReference type="HAMAP-Rule" id="MF_00013"/>
    </source>
</evidence>
<dbReference type="GO" id="GO:0005737">
    <property type="term" value="C:cytoplasm"/>
    <property type="evidence" value="ECO:0007669"/>
    <property type="project" value="UniProtKB-SubCell"/>
</dbReference>
<feature type="binding site" evidence="5 8">
    <location>
        <begin position="90"/>
        <end position="97"/>
    </location>
    <ligand>
        <name>substrate</name>
    </ligand>
</feature>
<dbReference type="PANTHER" id="PTHR10993">
    <property type="entry name" value="OCTANOYLTRANSFERASE"/>
    <property type="match status" value="1"/>
</dbReference>
<dbReference type="HAMAP" id="MF_00013">
    <property type="entry name" value="LipB"/>
    <property type="match status" value="1"/>
</dbReference>
<evidence type="ECO:0000256" key="6">
    <source>
        <dbReference type="PIRNR" id="PIRNR016262"/>
    </source>
</evidence>
<comment type="function">
    <text evidence="4 5 6">Catalyzes the transfer of endogenously produced octanoic acid from octanoyl-acyl-carrier-protein onto the lipoyl domains of lipoate-dependent enzymes. Lipoyl-ACP can also act as a substrate although octanoyl-ACP is likely to be the physiological substrate.</text>
</comment>
<dbReference type="UniPathway" id="UPA00538">
    <property type="reaction ID" value="UER00592"/>
</dbReference>
<gene>
    <name evidence="5" type="primary">lipB</name>
    <name evidence="11" type="ORF">CAP_5438</name>
</gene>
<keyword evidence="5" id="KW-0963">Cytoplasm</keyword>
<dbReference type="SUPFAM" id="SSF55681">
    <property type="entry name" value="Class II aaRS and biotin synthetases"/>
    <property type="match status" value="1"/>
</dbReference>
<evidence type="ECO:0000256" key="8">
    <source>
        <dbReference type="PIRSR" id="PIRSR016262-2"/>
    </source>
</evidence>
<dbReference type="AlphaFoldDB" id="A0A017T2G8"/>
<dbReference type="Proteomes" id="UP000019678">
    <property type="component" value="Unassembled WGS sequence"/>
</dbReference>
<dbReference type="CDD" id="cd16444">
    <property type="entry name" value="LipB"/>
    <property type="match status" value="1"/>
</dbReference>
<dbReference type="NCBIfam" id="NF010925">
    <property type="entry name" value="PRK14345.1"/>
    <property type="match status" value="1"/>
</dbReference>
<keyword evidence="2 5" id="KW-0808">Transferase</keyword>
<evidence type="ECO:0000313" key="11">
    <source>
        <dbReference type="EMBL" id="EYF03454.1"/>
    </source>
</evidence>
<feature type="binding site" evidence="5 8">
    <location>
        <begin position="172"/>
        <end position="174"/>
    </location>
    <ligand>
        <name>substrate</name>
    </ligand>
</feature>
<sequence length="274" mass="29683">MTEAPERAVSPERAARVARAVWLGRRRYGVMHALQEKLVEARASEQVGDVILLLEHAPVITLGRKADPDNVLFSAEALAARGVDLEVTARGGDVTFHGPGQLVGYPILDLKPDRCDVRRYVRSLSEVMILIAREHGVESGVVDGMIGVWADREKPGEWAGAPWSHELAKLGAIGVRLSRWVTMHGFALNAEVDLNAFRLIVPCGIRDHGVTSLRDLTGKAPSVRELAMASAPHLARGLDWEVSPVEDLSEVADLEKALLGASARAPDPTLDARP</sequence>
<keyword evidence="12" id="KW-1185">Reference proteome</keyword>
<dbReference type="NCBIfam" id="TIGR00214">
    <property type="entry name" value="lipB"/>
    <property type="match status" value="1"/>
</dbReference>
<evidence type="ECO:0000256" key="2">
    <source>
        <dbReference type="ARBA" id="ARBA00022679"/>
    </source>
</evidence>
<evidence type="ECO:0000313" key="12">
    <source>
        <dbReference type="Proteomes" id="UP000019678"/>
    </source>
</evidence>
<dbReference type="InterPro" id="IPR000544">
    <property type="entry name" value="Octanoyltransferase"/>
</dbReference>
<feature type="active site" description="Acyl-thioester intermediate" evidence="5 7">
    <location>
        <position position="203"/>
    </location>
</feature>
<dbReference type="InterPro" id="IPR045864">
    <property type="entry name" value="aa-tRNA-synth_II/BPL/LPL"/>
</dbReference>
<dbReference type="GO" id="GO:0009249">
    <property type="term" value="P:protein lipoylation"/>
    <property type="evidence" value="ECO:0007669"/>
    <property type="project" value="InterPro"/>
</dbReference>
<dbReference type="GO" id="GO:0033819">
    <property type="term" value="F:lipoyl(octanoyl) transferase activity"/>
    <property type="evidence" value="ECO:0007669"/>
    <property type="project" value="UniProtKB-EC"/>
</dbReference>
<dbReference type="PROSITE" id="PS51733">
    <property type="entry name" value="BPL_LPL_CATALYTIC"/>
    <property type="match status" value="1"/>
</dbReference>
<dbReference type="InterPro" id="IPR020605">
    <property type="entry name" value="Octanoyltransferase_CS"/>
</dbReference>
<dbReference type="Pfam" id="PF21948">
    <property type="entry name" value="LplA-B_cat"/>
    <property type="match status" value="1"/>
</dbReference>
<name>A0A017T2G8_9BACT</name>
<comment type="subcellular location">
    <subcellularLocation>
        <location evidence="5">Cytoplasm</location>
    </subcellularLocation>
</comment>
<comment type="caution">
    <text evidence="11">The sequence shown here is derived from an EMBL/GenBank/DDBJ whole genome shotgun (WGS) entry which is preliminary data.</text>
</comment>
<dbReference type="PIRSF" id="PIRSF016262">
    <property type="entry name" value="LPLase"/>
    <property type="match status" value="1"/>
</dbReference>
<feature type="site" description="Lowers pKa of active site Cys" evidence="5 9">
    <location>
        <position position="169"/>
    </location>
</feature>
<accession>A0A017T2G8</accession>
<evidence type="ECO:0000259" key="10">
    <source>
        <dbReference type="PROSITE" id="PS51733"/>
    </source>
</evidence>
<dbReference type="eggNOG" id="COG0321">
    <property type="taxonomic scope" value="Bacteria"/>
</dbReference>
<protein>
    <recommendedName>
        <fullName evidence="5 6">Octanoyltransferase</fullName>
        <ecNumber evidence="5 6">2.3.1.181</ecNumber>
    </recommendedName>
    <alternativeName>
        <fullName evidence="5">Lipoate-protein ligase B</fullName>
    </alternativeName>
    <alternativeName>
        <fullName evidence="5">Lipoyl/octanoyl transferase</fullName>
    </alternativeName>
    <alternativeName>
        <fullName evidence="5">Octanoyl-[acyl-carrier-protein]-protein N-octanoyltransferase</fullName>
    </alternativeName>
</protein>
<comment type="pathway">
    <text evidence="1 5 6">Protein modification; protein lipoylation via endogenous pathway; protein N(6)-(lipoyl)lysine from octanoyl-[acyl-carrier-protein]: step 1/2.</text>
</comment>
<proteinExistence type="inferred from homology"/>
<dbReference type="EC" id="2.3.1.181" evidence="5 6"/>
<dbReference type="STRING" id="1192034.CAP_5438"/>
<feature type="domain" description="BPL/LPL catalytic" evidence="10">
    <location>
        <begin position="45"/>
        <end position="242"/>
    </location>
</feature>
<dbReference type="PROSITE" id="PS01313">
    <property type="entry name" value="LIPB"/>
    <property type="match status" value="1"/>
</dbReference>
<dbReference type="InterPro" id="IPR004143">
    <property type="entry name" value="BPL_LPL_catalytic"/>
</dbReference>
<organism evidence="11 12">
    <name type="scientific">Chondromyces apiculatus DSM 436</name>
    <dbReference type="NCBI Taxonomy" id="1192034"/>
    <lineage>
        <taxon>Bacteria</taxon>
        <taxon>Pseudomonadati</taxon>
        <taxon>Myxococcota</taxon>
        <taxon>Polyangia</taxon>
        <taxon>Polyangiales</taxon>
        <taxon>Polyangiaceae</taxon>
        <taxon>Chondromyces</taxon>
    </lineage>
</organism>
<evidence type="ECO:0000256" key="1">
    <source>
        <dbReference type="ARBA" id="ARBA00004821"/>
    </source>
</evidence>
<reference evidence="11 12" key="1">
    <citation type="submission" date="2013-05" db="EMBL/GenBank/DDBJ databases">
        <title>Genome assembly of Chondromyces apiculatus DSM 436.</title>
        <authorList>
            <person name="Sharma G."/>
            <person name="Khatri I."/>
            <person name="Kaur C."/>
            <person name="Mayilraj S."/>
            <person name="Subramanian S."/>
        </authorList>
    </citation>
    <scope>NUCLEOTIDE SEQUENCE [LARGE SCALE GENOMIC DNA]</scope>
    <source>
        <strain evidence="11 12">DSM 436</strain>
    </source>
</reference>
<feature type="binding site" evidence="5 8">
    <location>
        <begin position="185"/>
        <end position="187"/>
    </location>
    <ligand>
        <name>substrate</name>
    </ligand>
</feature>
<comment type="similarity">
    <text evidence="5 6">Belongs to the LipB family.</text>
</comment>
<comment type="catalytic activity">
    <reaction evidence="5 6">
        <text>octanoyl-[ACP] + L-lysyl-[protein] = N(6)-octanoyl-L-lysyl-[protein] + holo-[ACP] + H(+)</text>
        <dbReference type="Rhea" id="RHEA:17665"/>
        <dbReference type="Rhea" id="RHEA-COMP:9636"/>
        <dbReference type="Rhea" id="RHEA-COMP:9685"/>
        <dbReference type="Rhea" id="RHEA-COMP:9752"/>
        <dbReference type="Rhea" id="RHEA-COMP:9928"/>
        <dbReference type="ChEBI" id="CHEBI:15378"/>
        <dbReference type="ChEBI" id="CHEBI:29969"/>
        <dbReference type="ChEBI" id="CHEBI:64479"/>
        <dbReference type="ChEBI" id="CHEBI:78463"/>
        <dbReference type="ChEBI" id="CHEBI:78809"/>
        <dbReference type="EC" id="2.3.1.181"/>
    </reaction>
</comment>
<evidence type="ECO:0000256" key="3">
    <source>
        <dbReference type="ARBA" id="ARBA00023315"/>
    </source>
</evidence>
<comment type="miscellaneous">
    <text evidence="5">In the reaction, the free carboxyl group of octanoic acid is attached via an amide linkage to the epsilon-amino group of a specific lysine residue of lipoyl domains of lipoate-dependent enzymes.</text>
</comment>
<evidence type="ECO:0000256" key="9">
    <source>
        <dbReference type="PIRSR" id="PIRSR016262-3"/>
    </source>
</evidence>
<dbReference type="EMBL" id="ASRX01000045">
    <property type="protein sequence ID" value="EYF03454.1"/>
    <property type="molecule type" value="Genomic_DNA"/>
</dbReference>